<reference evidence="6 7" key="1">
    <citation type="submission" date="2016-10" db="EMBL/GenBank/DDBJ databases">
        <title>Genome sequence of Streptomyces gilvigriseus MUSC 26.</title>
        <authorList>
            <person name="Lee L.-H."/>
            <person name="Ser H.-L."/>
        </authorList>
    </citation>
    <scope>NUCLEOTIDE SEQUENCE [LARGE SCALE GENOMIC DNA]</scope>
    <source>
        <strain evidence="6 7">MUSC 26</strain>
    </source>
</reference>
<organism evidence="6 7">
    <name type="scientific">Mangrovactinospora gilvigrisea</name>
    <dbReference type="NCBI Taxonomy" id="1428644"/>
    <lineage>
        <taxon>Bacteria</taxon>
        <taxon>Bacillati</taxon>
        <taxon>Actinomycetota</taxon>
        <taxon>Actinomycetes</taxon>
        <taxon>Kitasatosporales</taxon>
        <taxon>Streptomycetaceae</taxon>
        <taxon>Mangrovactinospora</taxon>
    </lineage>
</organism>
<accession>A0A1J7BA40</accession>
<comment type="caution">
    <text evidence="6">The sequence shown here is derived from an EMBL/GenBank/DDBJ whole genome shotgun (WGS) entry which is preliminary data.</text>
</comment>
<proteinExistence type="predicted"/>
<dbReference type="Proteomes" id="UP000243342">
    <property type="component" value="Unassembled WGS sequence"/>
</dbReference>
<evidence type="ECO:0000256" key="3">
    <source>
        <dbReference type="SAM" id="MobiDB-lite"/>
    </source>
</evidence>
<dbReference type="InterPro" id="IPR025997">
    <property type="entry name" value="SBP_2_dom"/>
</dbReference>
<dbReference type="PANTHER" id="PTHR30036">
    <property type="entry name" value="D-XYLOSE-BINDING PERIPLASMIC PROTEIN"/>
    <property type="match status" value="1"/>
</dbReference>
<evidence type="ECO:0000256" key="1">
    <source>
        <dbReference type="ARBA" id="ARBA00004196"/>
    </source>
</evidence>
<keyword evidence="2 4" id="KW-0732">Signal</keyword>
<sequence length="370" mass="38065">MHATTRRAVIAAAAVSMAVSLAACGKAGSSSSSSGSSGSKSPSSASGKIGLLLPENQTTRYESFDRPIITKTIKKECPKCEIDYQNAGGHADQQTQQMTAAINNGDKVIIVDPQDYKAIASSVKTAVAKGIKVIAYDRFAEGPLSGYVSFDNTKIGQQQGQALLTALGSKATPSAKVVMINGLESDPNAGMFKAGAESVLKGKVNIAYEQNGDWLASTASEKMTSAVNKLGAKNIAGVYSANDGMAAAIATVMKSNGMSGKPLTGQDAQVDGIQRILAGTQSADIYKDYAAEGKVAGEMAVAALQGKKLTDVATSTQTSTSGDKVPSTLLTTKIITKANIKQTVIDGGQLTVKQICTSAYAAFCAKAGLK</sequence>
<dbReference type="GO" id="GO:0030246">
    <property type="term" value="F:carbohydrate binding"/>
    <property type="evidence" value="ECO:0007669"/>
    <property type="project" value="TreeGrafter"/>
</dbReference>
<evidence type="ECO:0000313" key="6">
    <source>
        <dbReference type="EMBL" id="OIV35559.1"/>
    </source>
</evidence>
<gene>
    <name evidence="6" type="ORF">BIV57_20765</name>
</gene>
<feature type="domain" description="Periplasmic binding protein" evidence="5">
    <location>
        <begin position="50"/>
        <end position="308"/>
    </location>
</feature>
<evidence type="ECO:0000313" key="7">
    <source>
        <dbReference type="Proteomes" id="UP000243342"/>
    </source>
</evidence>
<dbReference type="AlphaFoldDB" id="A0A1J7BA40"/>
<evidence type="ECO:0000256" key="2">
    <source>
        <dbReference type="ARBA" id="ARBA00022729"/>
    </source>
</evidence>
<feature type="compositionally biased region" description="Low complexity" evidence="3">
    <location>
        <begin position="29"/>
        <end position="48"/>
    </location>
</feature>
<protein>
    <submittedName>
        <fullName evidence="6">ABC transporter substrate-binding protein</fullName>
    </submittedName>
</protein>
<evidence type="ECO:0000259" key="5">
    <source>
        <dbReference type="Pfam" id="PF13407"/>
    </source>
</evidence>
<dbReference type="SUPFAM" id="SSF53822">
    <property type="entry name" value="Periplasmic binding protein-like I"/>
    <property type="match status" value="1"/>
</dbReference>
<dbReference type="EMBL" id="MLCF01000144">
    <property type="protein sequence ID" value="OIV35559.1"/>
    <property type="molecule type" value="Genomic_DNA"/>
</dbReference>
<dbReference type="InterPro" id="IPR050555">
    <property type="entry name" value="Bact_Solute-Bind_Prot2"/>
</dbReference>
<dbReference type="RefSeq" id="WP_071658454.1">
    <property type="nucleotide sequence ID" value="NZ_MLCF01000144.1"/>
</dbReference>
<evidence type="ECO:0000256" key="4">
    <source>
        <dbReference type="SAM" id="SignalP"/>
    </source>
</evidence>
<dbReference type="STRING" id="1428644.BIV57_20765"/>
<dbReference type="Pfam" id="PF13407">
    <property type="entry name" value="Peripla_BP_4"/>
    <property type="match status" value="1"/>
</dbReference>
<dbReference type="Gene3D" id="3.40.50.2300">
    <property type="match status" value="2"/>
</dbReference>
<keyword evidence="7" id="KW-1185">Reference proteome</keyword>
<dbReference type="OrthoDB" id="9773673at2"/>
<dbReference type="InterPro" id="IPR028082">
    <property type="entry name" value="Peripla_BP_I"/>
</dbReference>
<feature type="region of interest" description="Disordered" evidence="3">
    <location>
        <begin position="29"/>
        <end position="49"/>
    </location>
</feature>
<dbReference type="PANTHER" id="PTHR30036:SF1">
    <property type="entry name" value="D-XYLOSE-BINDING PERIPLASMIC PROTEIN"/>
    <property type="match status" value="1"/>
</dbReference>
<feature type="signal peptide" evidence="4">
    <location>
        <begin position="1"/>
        <end position="22"/>
    </location>
</feature>
<name>A0A1J7BA40_9ACTN</name>
<feature type="chain" id="PRO_5009643160" evidence="4">
    <location>
        <begin position="23"/>
        <end position="370"/>
    </location>
</feature>
<dbReference type="PROSITE" id="PS51257">
    <property type="entry name" value="PROKAR_LIPOPROTEIN"/>
    <property type="match status" value="1"/>
</dbReference>
<comment type="subcellular location">
    <subcellularLocation>
        <location evidence="1">Cell envelope</location>
    </subcellularLocation>
</comment>
<dbReference type="GO" id="GO:0030288">
    <property type="term" value="C:outer membrane-bounded periplasmic space"/>
    <property type="evidence" value="ECO:0007669"/>
    <property type="project" value="TreeGrafter"/>
</dbReference>